<evidence type="ECO:0000256" key="1">
    <source>
        <dbReference type="SAM" id="MobiDB-lite"/>
    </source>
</evidence>
<feature type="compositionally biased region" description="Polar residues" evidence="1">
    <location>
        <begin position="35"/>
        <end position="44"/>
    </location>
</feature>
<feature type="compositionally biased region" description="Polar residues" evidence="1">
    <location>
        <begin position="68"/>
        <end position="84"/>
    </location>
</feature>
<dbReference type="Proteomes" id="UP000886998">
    <property type="component" value="Unassembled WGS sequence"/>
</dbReference>
<organism evidence="2 3">
    <name type="scientific">Trichonephila inaurata madagascariensis</name>
    <dbReference type="NCBI Taxonomy" id="2747483"/>
    <lineage>
        <taxon>Eukaryota</taxon>
        <taxon>Metazoa</taxon>
        <taxon>Ecdysozoa</taxon>
        <taxon>Arthropoda</taxon>
        <taxon>Chelicerata</taxon>
        <taxon>Arachnida</taxon>
        <taxon>Araneae</taxon>
        <taxon>Araneomorphae</taxon>
        <taxon>Entelegynae</taxon>
        <taxon>Araneoidea</taxon>
        <taxon>Nephilidae</taxon>
        <taxon>Trichonephila</taxon>
        <taxon>Trichonephila inaurata</taxon>
    </lineage>
</organism>
<name>A0A8X6Y377_9ARAC</name>
<dbReference type="AlphaFoldDB" id="A0A8X6Y377"/>
<protein>
    <submittedName>
        <fullName evidence="2">Uncharacterized protein</fullName>
    </submittedName>
</protein>
<keyword evidence="3" id="KW-1185">Reference proteome</keyword>
<reference evidence="2" key="1">
    <citation type="submission" date="2020-08" db="EMBL/GenBank/DDBJ databases">
        <title>Multicomponent nature underlies the extraordinary mechanical properties of spider dragline silk.</title>
        <authorList>
            <person name="Kono N."/>
            <person name="Nakamura H."/>
            <person name="Mori M."/>
            <person name="Yoshida Y."/>
            <person name="Ohtoshi R."/>
            <person name="Malay A.D."/>
            <person name="Moran D.A.P."/>
            <person name="Tomita M."/>
            <person name="Numata K."/>
            <person name="Arakawa K."/>
        </authorList>
    </citation>
    <scope>NUCLEOTIDE SEQUENCE</scope>
</reference>
<sequence>MNHQLQSLNALQASHQSAVSEFSSLPTCETPGCTVHNTPHNSPAKNLIQVFPPLPKTSSTKRRENDDGFTSPTNRRLTKNLRTN</sequence>
<feature type="region of interest" description="Disordered" evidence="1">
    <location>
        <begin position="1"/>
        <end position="84"/>
    </location>
</feature>
<proteinExistence type="predicted"/>
<feature type="compositionally biased region" description="Polar residues" evidence="1">
    <location>
        <begin position="1"/>
        <end position="27"/>
    </location>
</feature>
<accession>A0A8X6Y377</accession>
<evidence type="ECO:0000313" key="2">
    <source>
        <dbReference type="EMBL" id="GFY64823.1"/>
    </source>
</evidence>
<gene>
    <name evidence="2" type="ORF">TNIN_311061</name>
</gene>
<comment type="caution">
    <text evidence="2">The sequence shown here is derived from an EMBL/GenBank/DDBJ whole genome shotgun (WGS) entry which is preliminary data.</text>
</comment>
<evidence type="ECO:0000313" key="3">
    <source>
        <dbReference type="Proteomes" id="UP000886998"/>
    </source>
</evidence>
<dbReference type="EMBL" id="BMAV01015415">
    <property type="protein sequence ID" value="GFY64823.1"/>
    <property type="molecule type" value="Genomic_DNA"/>
</dbReference>